<dbReference type="GO" id="GO:0006874">
    <property type="term" value="P:intracellular calcium ion homeostasis"/>
    <property type="evidence" value="ECO:0007669"/>
    <property type="project" value="TreeGrafter"/>
</dbReference>
<gene>
    <name evidence="7" type="ORF">FLO80_05245</name>
</gene>
<dbReference type="Proteomes" id="UP000325291">
    <property type="component" value="Unassembled WGS sequence"/>
</dbReference>
<accession>A0A5A9ZKG3</accession>
<feature type="domain" description="Sodium/calcium exchanger membrane region" evidence="6">
    <location>
        <begin position="4"/>
        <end position="143"/>
    </location>
</feature>
<evidence type="ECO:0000256" key="4">
    <source>
        <dbReference type="ARBA" id="ARBA00023136"/>
    </source>
</evidence>
<dbReference type="PANTHER" id="PTHR10846:SF8">
    <property type="entry name" value="INNER MEMBRANE PROTEIN YRBG"/>
    <property type="match status" value="1"/>
</dbReference>
<feature type="transmembrane region" description="Helical" evidence="5">
    <location>
        <begin position="67"/>
        <end position="90"/>
    </location>
</feature>
<feature type="transmembrane region" description="Helical" evidence="5">
    <location>
        <begin position="126"/>
        <end position="144"/>
    </location>
</feature>
<sequence>MIDLLWLVGGLVGLIVGGDLLVRGAVSVAQAMRISPMVIGLTLVGFGTSTPELVTSLQAAFSGSPGIAIGNVVGSNIGNILLILGLAALLRPVMVDPAALRRDGGVMLAATLLCTGVILWGTLGRAAGAVLIVSLASYLVFTILRERRQRTPAAAVYVAEADLLPTPAPTRLIWPALVALAGLAITILGARFLVSGAVGLAEAAGISETVIGLTIVAIGTSTPELVTTLIAVRKGQGDVAFGNIIGSNIFNILGILGLTALIHPLDVPQQVIGFDIWVMLAATLVMLLFATTGRRIDRREGAFLTAAYATYLATTLWIG</sequence>
<dbReference type="GO" id="GO:0005886">
    <property type="term" value="C:plasma membrane"/>
    <property type="evidence" value="ECO:0007669"/>
    <property type="project" value="TreeGrafter"/>
</dbReference>
<evidence type="ECO:0000256" key="2">
    <source>
        <dbReference type="ARBA" id="ARBA00022692"/>
    </source>
</evidence>
<evidence type="ECO:0000256" key="1">
    <source>
        <dbReference type="ARBA" id="ARBA00004141"/>
    </source>
</evidence>
<feature type="transmembrane region" description="Helical" evidence="5">
    <location>
        <begin position="6"/>
        <end position="26"/>
    </location>
</feature>
<name>A0A5A9ZKG3_9RHOB</name>
<dbReference type="RefSeq" id="WP_111363157.1">
    <property type="nucleotide sequence ID" value="NZ_VINQ01000003.1"/>
</dbReference>
<protein>
    <submittedName>
        <fullName evidence="7">Calcium/sodium antiporter</fullName>
    </submittedName>
</protein>
<keyword evidence="3 5" id="KW-1133">Transmembrane helix</keyword>
<comment type="subcellular location">
    <subcellularLocation>
        <location evidence="1">Membrane</location>
        <topology evidence="1">Multi-pass membrane protein</topology>
    </subcellularLocation>
</comment>
<dbReference type="InterPro" id="IPR044880">
    <property type="entry name" value="NCX_ion-bd_dom_sf"/>
</dbReference>
<dbReference type="InterPro" id="IPR004481">
    <property type="entry name" value="K/Na/Ca-exchanger"/>
</dbReference>
<feature type="transmembrane region" description="Helical" evidence="5">
    <location>
        <begin position="38"/>
        <end position="61"/>
    </location>
</feature>
<feature type="transmembrane region" description="Helical" evidence="5">
    <location>
        <begin position="244"/>
        <end position="265"/>
    </location>
</feature>
<dbReference type="PANTHER" id="PTHR10846">
    <property type="entry name" value="SODIUM/POTASSIUM/CALCIUM EXCHANGER"/>
    <property type="match status" value="1"/>
</dbReference>
<proteinExistence type="predicted"/>
<keyword evidence="2 5" id="KW-0812">Transmembrane</keyword>
<dbReference type="Gene3D" id="6.10.280.80">
    <property type="entry name" value="NCX, peripheral helical region"/>
    <property type="match status" value="1"/>
</dbReference>
<dbReference type="InterPro" id="IPR004837">
    <property type="entry name" value="NaCa_Exmemb"/>
</dbReference>
<evidence type="ECO:0000313" key="8">
    <source>
        <dbReference type="Proteomes" id="UP000325291"/>
    </source>
</evidence>
<organism evidence="7 8">
    <name type="scientific">Aquicoccus porphyridii</name>
    <dbReference type="NCBI Taxonomy" id="1852029"/>
    <lineage>
        <taxon>Bacteria</taxon>
        <taxon>Pseudomonadati</taxon>
        <taxon>Pseudomonadota</taxon>
        <taxon>Alphaproteobacteria</taxon>
        <taxon>Rhodobacterales</taxon>
        <taxon>Paracoccaceae</taxon>
        <taxon>Aquicoccus</taxon>
    </lineage>
</organism>
<feature type="domain" description="Sodium/calcium exchanger membrane region" evidence="6">
    <location>
        <begin position="176"/>
        <end position="316"/>
    </location>
</feature>
<feature type="transmembrane region" description="Helical" evidence="5">
    <location>
        <begin position="172"/>
        <end position="190"/>
    </location>
</feature>
<reference evidence="7 8" key="1">
    <citation type="submission" date="2019-07" db="EMBL/GenBank/DDBJ databases">
        <title>Aquicoccus porphyridii gen. nov., sp. nov., isolated from a small marine red alga, Porphyridium marinum.</title>
        <authorList>
            <person name="Liu L."/>
        </authorList>
    </citation>
    <scope>NUCLEOTIDE SEQUENCE [LARGE SCALE GENOMIC DNA]</scope>
    <source>
        <strain evidence="7 8">L1 8-17</strain>
    </source>
</reference>
<dbReference type="GO" id="GO:0005262">
    <property type="term" value="F:calcium channel activity"/>
    <property type="evidence" value="ECO:0007669"/>
    <property type="project" value="TreeGrafter"/>
</dbReference>
<dbReference type="GO" id="GO:0008273">
    <property type="term" value="F:calcium, potassium:sodium antiporter activity"/>
    <property type="evidence" value="ECO:0007669"/>
    <property type="project" value="TreeGrafter"/>
</dbReference>
<dbReference type="AlphaFoldDB" id="A0A5A9ZKG3"/>
<evidence type="ECO:0000313" key="7">
    <source>
        <dbReference type="EMBL" id="KAA0917455.1"/>
    </source>
</evidence>
<evidence type="ECO:0000259" key="6">
    <source>
        <dbReference type="Pfam" id="PF01699"/>
    </source>
</evidence>
<evidence type="ECO:0000256" key="3">
    <source>
        <dbReference type="ARBA" id="ARBA00022989"/>
    </source>
</evidence>
<dbReference type="Pfam" id="PF01699">
    <property type="entry name" value="Na_Ca_ex"/>
    <property type="match status" value="2"/>
</dbReference>
<dbReference type="NCBIfam" id="TIGR00367">
    <property type="entry name" value="calcium/sodium antiporter"/>
    <property type="match status" value="1"/>
</dbReference>
<keyword evidence="4 5" id="KW-0472">Membrane</keyword>
<keyword evidence="8" id="KW-1185">Reference proteome</keyword>
<feature type="transmembrane region" description="Helical" evidence="5">
    <location>
        <begin position="210"/>
        <end position="232"/>
    </location>
</feature>
<dbReference type="EMBL" id="VINQ01000003">
    <property type="protein sequence ID" value="KAA0917455.1"/>
    <property type="molecule type" value="Genomic_DNA"/>
</dbReference>
<dbReference type="Gene3D" id="1.20.1420.30">
    <property type="entry name" value="NCX, central ion-binding region"/>
    <property type="match status" value="1"/>
</dbReference>
<comment type="caution">
    <text evidence="7">The sequence shown here is derived from an EMBL/GenBank/DDBJ whole genome shotgun (WGS) entry which is preliminary data.</text>
</comment>
<feature type="transmembrane region" description="Helical" evidence="5">
    <location>
        <begin position="271"/>
        <end position="289"/>
    </location>
</feature>
<evidence type="ECO:0000256" key="5">
    <source>
        <dbReference type="SAM" id="Phobius"/>
    </source>
</evidence>
<feature type="transmembrane region" description="Helical" evidence="5">
    <location>
        <begin position="301"/>
        <end position="318"/>
    </location>
</feature>
<feature type="transmembrane region" description="Helical" evidence="5">
    <location>
        <begin position="102"/>
        <end position="120"/>
    </location>
</feature>